<dbReference type="Gene3D" id="1.20.1250.20">
    <property type="entry name" value="MFS general substrate transporter like domains"/>
    <property type="match status" value="1"/>
</dbReference>
<gene>
    <name evidence="2" type="ORF">TTAC_LOCUS8994</name>
</gene>
<dbReference type="SUPFAM" id="SSF103473">
    <property type="entry name" value="MFS general substrate transporter"/>
    <property type="match status" value="1"/>
</dbReference>
<sequence>SGQILSHYAIINLGLGLGSAFICAVVAVTYYFDRYRGVASGVASAGTGIGYIVIPLVLNSLIARFDTPVGWRYAVLVHSLILTGITFVNGLILRPIEVEAATLEEILDIENVNANSTNNLSETSRAGLETIRESEVLGFTSQTNNSSHPLQVQSAELFASDPTISGSQVEESEHAEFSGLWGRIVTKEGNAGSRILAEKIRSNGLLL</sequence>
<dbReference type="Pfam" id="PF07690">
    <property type="entry name" value="MFS_1"/>
    <property type="match status" value="1"/>
</dbReference>
<organism evidence="4">
    <name type="scientific">Hydatigena taeniaeformis</name>
    <name type="common">Feline tapeworm</name>
    <name type="synonym">Taenia taeniaeformis</name>
    <dbReference type="NCBI Taxonomy" id="6205"/>
    <lineage>
        <taxon>Eukaryota</taxon>
        <taxon>Metazoa</taxon>
        <taxon>Spiralia</taxon>
        <taxon>Lophotrochozoa</taxon>
        <taxon>Platyhelminthes</taxon>
        <taxon>Cestoda</taxon>
        <taxon>Eucestoda</taxon>
        <taxon>Cyclophyllidea</taxon>
        <taxon>Taeniidae</taxon>
        <taxon>Hydatigera</taxon>
    </lineage>
</organism>
<dbReference type="WBParaSite" id="TTAC_0000900901-mRNA-1">
    <property type="protein sequence ID" value="TTAC_0000900901-mRNA-1"/>
    <property type="gene ID" value="TTAC_0000900901"/>
</dbReference>
<dbReference type="PANTHER" id="PTHR11360:SF284">
    <property type="entry name" value="EG:103B4.3 PROTEIN-RELATED"/>
    <property type="match status" value="1"/>
</dbReference>
<dbReference type="PANTHER" id="PTHR11360">
    <property type="entry name" value="MONOCARBOXYLATE TRANSPORTER"/>
    <property type="match status" value="1"/>
</dbReference>
<dbReference type="EMBL" id="UYWX01020649">
    <property type="protein sequence ID" value="VDM33691.1"/>
    <property type="molecule type" value="Genomic_DNA"/>
</dbReference>
<dbReference type="GO" id="GO:0022857">
    <property type="term" value="F:transmembrane transporter activity"/>
    <property type="evidence" value="ECO:0007669"/>
    <property type="project" value="InterPro"/>
</dbReference>
<feature type="transmembrane region" description="Helical" evidence="1">
    <location>
        <begin position="38"/>
        <end position="58"/>
    </location>
</feature>
<keyword evidence="1" id="KW-1133">Transmembrane helix</keyword>
<evidence type="ECO:0000313" key="4">
    <source>
        <dbReference type="WBParaSite" id="TTAC_0000900901-mRNA-1"/>
    </source>
</evidence>
<dbReference type="STRING" id="6205.A0A0R3X685"/>
<evidence type="ECO:0000256" key="1">
    <source>
        <dbReference type="SAM" id="Phobius"/>
    </source>
</evidence>
<dbReference type="InterPro" id="IPR011701">
    <property type="entry name" value="MFS"/>
</dbReference>
<keyword evidence="1" id="KW-0472">Membrane</keyword>
<dbReference type="Proteomes" id="UP000274429">
    <property type="component" value="Unassembled WGS sequence"/>
</dbReference>
<reference evidence="2 3" key="2">
    <citation type="submission" date="2018-11" db="EMBL/GenBank/DDBJ databases">
        <authorList>
            <consortium name="Pathogen Informatics"/>
        </authorList>
    </citation>
    <scope>NUCLEOTIDE SEQUENCE [LARGE SCALE GENOMIC DNA]</scope>
</reference>
<dbReference type="AlphaFoldDB" id="A0A0R3X685"/>
<dbReference type="InterPro" id="IPR050327">
    <property type="entry name" value="Proton-linked_MCT"/>
</dbReference>
<accession>A0A0R3X685</accession>
<keyword evidence="3" id="KW-1185">Reference proteome</keyword>
<feature type="transmembrane region" description="Helical" evidence="1">
    <location>
        <begin position="70"/>
        <end position="93"/>
    </location>
</feature>
<protein>
    <submittedName>
        <fullName evidence="4">MFS domain-containing protein</fullName>
    </submittedName>
</protein>
<dbReference type="OrthoDB" id="2213137at2759"/>
<name>A0A0R3X685_HYDTA</name>
<evidence type="ECO:0000313" key="3">
    <source>
        <dbReference type="Proteomes" id="UP000274429"/>
    </source>
</evidence>
<feature type="transmembrane region" description="Helical" evidence="1">
    <location>
        <begin position="6"/>
        <end position="31"/>
    </location>
</feature>
<dbReference type="InterPro" id="IPR036259">
    <property type="entry name" value="MFS_trans_sf"/>
</dbReference>
<keyword evidence="1" id="KW-0812">Transmembrane</keyword>
<reference evidence="4" key="1">
    <citation type="submission" date="2017-02" db="UniProtKB">
        <authorList>
            <consortium name="WormBaseParasite"/>
        </authorList>
    </citation>
    <scope>IDENTIFICATION</scope>
</reference>
<evidence type="ECO:0000313" key="2">
    <source>
        <dbReference type="EMBL" id="VDM33691.1"/>
    </source>
</evidence>
<proteinExistence type="predicted"/>